<keyword evidence="3" id="KW-1185">Reference proteome</keyword>
<dbReference type="EMBL" id="MCFA01000114">
    <property type="protein sequence ID" value="ORY06771.1"/>
    <property type="molecule type" value="Genomic_DNA"/>
</dbReference>
<dbReference type="Proteomes" id="UP000193144">
    <property type="component" value="Unassembled WGS sequence"/>
</dbReference>
<gene>
    <name evidence="2" type="ORF">BCR34DRAFT_604116</name>
</gene>
<reference evidence="2 3" key="1">
    <citation type="submission" date="2016-07" db="EMBL/GenBank/DDBJ databases">
        <title>Pervasive Adenine N6-methylation of Active Genes in Fungi.</title>
        <authorList>
            <consortium name="DOE Joint Genome Institute"/>
            <person name="Mondo S.J."/>
            <person name="Dannebaum R.O."/>
            <person name="Kuo R.C."/>
            <person name="Labutti K."/>
            <person name="Haridas S."/>
            <person name="Kuo A."/>
            <person name="Salamov A."/>
            <person name="Ahrendt S.R."/>
            <person name="Lipzen A."/>
            <person name="Sullivan W."/>
            <person name="Andreopoulos W.B."/>
            <person name="Clum A."/>
            <person name="Lindquist E."/>
            <person name="Daum C."/>
            <person name="Ramamoorthy G.K."/>
            <person name="Gryganskyi A."/>
            <person name="Culley D."/>
            <person name="Magnuson J.K."/>
            <person name="James T.Y."/>
            <person name="O'Malley M.A."/>
            <person name="Stajich J.E."/>
            <person name="Spatafora J.W."/>
            <person name="Visel A."/>
            <person name="Grigoriev I.V."/>
        </authorList>
    </citation>
    <scope>NUCLEOTIDE SEQUENCE [LARGE SCALE GENOMIC DNA]</scope>
    <source>
        <strain evidence="2 3">CBS 115471</strain>
    </source>
</reference>
<protein>
    <submittedName>
        <fullName evidence="2">Uncharacterized protein</fullName>
    </submittedName>
</protein>
<feature type="compositionally biased region" description="Low complexity" evidence="1">
    <location>
        <begin position="586"/>
        <end position="601"/>
    </location>
</feature>
<comment type="caution">
    <text evidence="2">The sequence shown here is derived from an EMBL/GenBank/DDBJ whole genome shotgun (WGS) entry which is preliminary data.</text>
</comment>
<dbReference type="AlphaFoldDB" id="A0A1Y1Z944"/>
<feature type="compositionally biased region" description="Pro residues" evidence="1">
    <location>
        <begin position="324"/>
        <end position="334"/>
    </location>
</feature>
<proteinExistence type="predicted"/>
<organism evidence="2 3">
    <name type="scientific">Clohesyomyces aquaticus</name>
    <dbReference type="NCBI Taxonomy" id="1231657"/>
    <lineage>
        <taxon>Eukaryota</taxon>
        <taxon>Fungi</taxon>
        <taxon>Dikarya</taxon>
        <taxon>Ascomycota</taxon>
        <taxon>Pezizomycotina</taxon>
        <taxon>Dothideomycetes</taxon>
        <taxon>Pleosporomycetidae</taxon>
        <taxon>Pleosporales</taxon>
        <taxon>Lindgomycetaceae</taxon>
        <taxon>Clohesyomyces</taxon>
    </lineage>
</organism>
<feature type="region of interest" description="Disordered" evidence="1">
    <location>
        <begin position="268"/>
        <end position="366"/>
    </location>
</feature>
<sequence>MASPGVTPAMLTGKFPVLTEQKATTETDDKTHIAEVAAQVVYLNAKVDFLQQAITKVYEFAMDRAARENPLGFKLITLHPPLTPDDPVEHIASISTSAKFWSPISFPAIFRHALLDSTDLSNLLRSPAPRDYFLPLAIDPECKEVEGRRHFGNARELGYRFADFCMRARSLSVIYPMDLVERYGRLRAFGLVLERSCARIASALVPHLRNGPTIRGLIYDTAMDVVRDALHTMSKDDARFIIKSLPPIVLYPYNRLILPTPVAPLDTSGSIPQGNTMDQATSPTLPDPSTEATANICHEPSSPNGSGDISTTEPESQADTEPPLSSPVPEPSNPSQPLLELPAMPEHNPQPVAIPEPENTPESIERDDLPQDAVDENLGEVSGSQETSELPGFAALEYPIASEVSTESSHNDSDRSFSSFTVSTVSVGSSTLASSLGSWFGSWRPQSEQLDYEMSGTHNESQSPLIEEPADTIEPVGAMDGVDDMSGTSEENREVNNEEPIEHMTGVDDGVIELDDMIDDIDDEGLVPQSTQDDEMLVVENDNISSNDASNTSMMGMSAVGLRILTPVLPEPSSSPIDLPVDDMDTSPLSTPDSSQSSVPSANAGAIRSGGEFRALIQMQFAPLIHTLNARVLSLNLFPLHDPTDEAVVQVLAQEWNFKFLADYSSEEQPYHDQLRIAKSELQTMIDADRIPEDWLRLLNQALFSLWAANLTSKQPKLKVPADVASRRLESVVILFKHISITNFEEMLRKNNFAQYEDLAAWAKEEELVQAKATLEASKTKNLVIATQLDKMMIRKDPTVRFAVSPTNPVGFYQNRMQNSQIQARNPDTVSELIYEAQLKKKLAELHPVQMPEDMVFDVDPKDRIKAVREICFRIGMLNKDWNSTQGKNIFTEAQIEACAVAIEQKMIQGVIDMDLDSSELGMTDASAYKGKIKLLHTKMEGGLEWLKQLAVHFLGHHPKTFKWMNEEIPANPAAGDVDPTFSARFPRSEPRSDGDLELEYLCKRRLCINHSMQERLLDRYNHLQARGNVSEDDIMLDRQARRDASTAILGNRSLPITERSHAITQSPFLTPPVHIVSSS</sequence>
<feature type="compositionally biased region" description="Polar residues" evidence="1">
    <location>
        <begin position="268"/>
        <end position="284"/>
    </location>
</feature>
<evidence type="ECO:0000256" key="1">
    <source>
        <dbReference type="SAM" id="MobiDB-lite"/>
    </source>
</evidence>
<evidence type="ECO:0000313" key="3">
    <source>
        <dbReference type="Proteomes" id="UP000193144"/>
    </source>
</evidence>
<feature type="region of interest" description="Disordered" evidence="1">
    <location>
        <begin position="571"/>
        <end position="604"/>
    </location>
</feature>
<name>A0A1Y1Z944_9PLEO</name>
<feature type="compositionally biased region" description="Polar residues" evidence="1">
    <location>
        <begin position="301"/>
        <end position="319"/>
    </location>
</feature>
<accession>A0A1Y1Z944</accession>
<evidence type="ECO:0000313" key="2">
    <source>
        <dbReference type="EMBL" id="ORY06771.1"/>
    </source>
</evidence>